<comment type="caution">
    <text evidence="1">The sequence shown here is derived from an EMBL/GenBank/DDBJ whole genome shotgun (WGS) entry which is preliminary data.</text>
</comment>
<dbReference type="InterPro" id="IPR015421">
    <property type="entry name" value="PyrdxlP-dep_Trfase_major"/>
</dbReference>
<name>A0AAE0FCH2_9CHLO</name>
<organism evidence="1 2">
    <name type="scientific">Cymbomonas tetramitiformis</name>
    <dbReference type="NCBI Taxonomy" id="36881"/>
    <lineage>
        <taxon>Eukaryota</taxon>
        <taxon>Viridiplantae</taxon>
        <taxon>Chlorophyta</taxon>
        <taxon>Pyramimonadophyceae</taxon>
        <taxon>Pyramimonadales</taxon>
        <taxon>Pyramimonadaceae</taxon>
        <taxon>Cymbomonas</taxon>
    </lineage>
</organism>
<dbReference type="EMBL" id="LGRX02020930">
    <property type="protein sequence ID" value="KAK3257153.1"/>
    <property type="molecule type" value="Genomic_DNA"/>
</dbReference>
<accession>A0AAE0FCH2</accession>
<feature type="non-terminal residue" evidence="1">
    <location>
        <position position="1"/>
    </location>
</feature>
<dbReference type="InterPro" id="IPR015424">
    <property type="entry name" value="PyrdxlP-dep_Trfase"/>
</dbReference>
<evidence type="ECO:0000313" key="2">
    <source>
        <dbReference type="Proteomes" id="UP001190700"/>
    </source>
</evidence>
<evidence type="ECO:0000313" key="1">
    <source>
        <dbReference type="EMBL" id="KAK3257153.1"/>
    </source>
</evidence>
<dbReference type="InterPro" id="IPR015422">
    <property type="entry name" value="PyrdxlP-dep_Trfase_small"/>
</dbReference>
<dbReference type="Gene3D" id="3.40.640.10">
    <property type="entry name" value="Type I PLP-dependent aspartate aminotransferase-like (Major domain)"/>
    <property type="match status" value="1"/>
</dbReference>
<protein>
    <submittedName>
        <fullName evidence="1">Uncharacterized protein</fullName>
    </submittedName>
</protein>
<dbReference type="PANTHER" id="PTHR43510">
    <property type="entry name" value="AMINOTRANSFERASE FUNCTION, HYPOTHETICAL (EUROFUNG)"/>
    <property type="match status" value="1"/>
</dbReference>
<dbReference type="Proteomes" id="UP001190700">
    <property type="component" value="Unassembled WGS sequence"/>
</dbReference>
<gene>
    <name evidence="1" type="ORF">CYMTET_33750</name>
</gene>
<dbReference type="SUPFAM" id="SSF53383">
    <property type="entry name" value="PLP-dependent transferases"/>
    <property type="match status" value="1"/>
</dbReference>
<reference evidence="1 2" key="1">
    <citation type="journal article" date="2015" name="Genome Biol. Evol.">
        <title>Comparative Genomics of a Bacterivorous Green Alga Reveals Evolutionary Causalities and Consequences of Phago-Mixotrophic Mode of Nutrition.</title>
        <authorList>
            <person name="Burns J.A."/>
            <person name="Paasch A."/>
            <person name="Narechania A."/>
            <person name="Kim E."/>
        </authorList>
    </citation>
    <scope>NUCLEOTIDE SEQUENCE [LARGE SCALE GENOMIC DNA]</scope>
    <source>
        <strain evidence="1 2">PLY_AMNH</strain>
    </source>
</reference>
<dbReference type="Gene3D" id="3.90.1150.10">
    <property type="entry name" value="Aspartate Aminotransferase, domain 1"/>
    <property type="match status" value="1"/>
</dbReference>
<dbReference type="PANTHER" id="PTHR43510:SF1">
    <property type="entry name" value="AMINOTRANSFERASE FUNCTION, HYPOTHETICAL (EUROFUNG)"/>
    <property type="match status" value="1"/>
</dbReference>
<keyword evidence="2" id="KW-1185">Reference proteome</keyword>
<sequence>HGSWLFSDETMRFLEHDASARLPPAADAYELAFSLGSLSSLGLPGLQVGWVASRHQCVLERMAELRDYTRDGGCAPSEVLAVIALRARAEIIARNMAAVNMNLGATRRFFQRHNKCFVWCAL</sequence>
<dbReference type="AlphaFoldDB" id="A0AAE0FCH2"/>
<proteinExistence type="predicted"/>